<evidence type="ECO:0000256" key="1">
    <source>
        <dbReference type="ARBA" id="ARBA00010879"/>
    </source>
</evidence>
<dbReference type="InterPro" id="IPR050951">
    <property type="entry name" value="Retrovirus_Pol_polyprotein"/>
</dbReference>
<dbReference type="Pfam" id="PF17921">
    <property type="entry name" value="Integrase_H2C2"/>
    <property type="match status" value="1"/>
</dbReference>
<evidence type="ECO:0000256" key="5">
    <source>
        <dbReference type="ARBA" id="ARBA00022722"/>
    </source>
</evidence>
<dbReference type="Gene3D" id="3.10.10.10">
    <property type="entry name" value="HIV Type 1 Reverse Transcriptase, subunit A, domain 1"/>
    <property type="match status" value="1"/>
</dbReference>
<reference evidence="11" key="1">
    <citation type="journal article" date="2010" name="Science">
        <title>Plasticity of animal genome architecture unmasked by rapid evolution of a pelagic tunicate.</title>
        <authorList>
            <person name="Denoeud F."/>
            <person name="Henriet S."/>
            <person name="Mungpakdee S."/>
            <person name="Aury J.M."/>
            <person name="Da Silva C."/>
            <person name="Brinkmann H."/>
            <person name="Mikhaleva J."/>
            <person name="Olsen L.C."/>
            <person name="Jubin C."/>
            <person name="Canestro C."/>
            <person name="Bouquet J.M."/>
            <person name="Danks G."/>
            <person name="Poulain J."/>
            <person name="Campsteijn C."/>
            <person name="Adamski M."/>
            <person name="Cross I."/>
            <person name="Yadetie F."/>
            <person name="Muffato M."/>
            <person name="Louis A."/>
            <person name="Butcher S."/>
            <person name="Tsagkogeorga G."/>
            <person name="Konrad A."/>
            <person name="Singh S."/>
            <person name="Jensen M.F."/>
            <person name="Cong E.H."/>
            <person name="Eikeseth-Otteraa H."/>
            <person name="Noel B."/>
            <person name="Anthouard V."/>
            <person name="Porcel B.M."/>
            <person name="Kachouri-Lafond R."/>
            <person name="Nishino A."/>
            <person name="Ugolini M."/>
            <person name="Chourrout P."/>
            <person name="Nishida H."/>
            <person name="Aasland R."/>
            <person name="Huzurbazar S."/>
            <person name="Westhof E."/>
            <person name="Delsuc F."/>
            <person name="Lehrach H."/>
            <person name="Reinhardt R."/>
            <person name="Weissenbach J."/>
            <person name="Roy S.W."/>
            <person name="Artiguenave F."/>
            <person name="Postlethwait J.H."/>
            <person name="Manak J.R."/>
            <person name="Thompson E.M."/>
            <person name="Jaillon O."/>
            <person name="Du Pasquier L."/>
            <person name="Boudinot P."/>
            <person name="Liberles D.A."/>
            <person name="Volff J.N."/>
            <person name="Philippe H."/>
            <person name="Lenhard B."/>
            <person name="Roest Crollius H."/>
            <person name="Wincker P."/>
            <person name="Chourrout D."/>
        </authorList>
    </citation>
    <scope>NUCLEOTIDE SEQUENCE [LARGE SCALE GENOMIC DNA]</scope>
</reference>
<gene>
    <name evidence="11" type="ORF">GSOID_T00015510001</name>
</gene>
<dbReference type="Gene3D" id="1.10.340.70">
    <property type="match status" value="1"/>
</dbReference>
<dbReference type="CDD" id="cd01647">
    <property type="entry name" value="RT_LTR"/>
    <property type="match status" value="1"/>
</dbReference>
<evidence type="ECO:0000256" key="7">
    <source>
        <dbReference type="ARBA" id="ARBA00022801"/>
    </source>
</evidence>
<dbReference type="GO" id="GO:0003676">
    <property type="term" value="F:nucleic acid binding"/>
    <property type="evidence" value="ECO:0007669"/>
    <property type="project" value="InterPro"/>
</dbReference>
<dbReference type="InParanoid" id="E4XMW1"/>
<comment type="similarity">
    <text evidence="1">Belongs to the beta type-B retroviral polymerase family. HERV class-II K(HML-2) pol subfamily.</text>
</comment>
<evidence type="ECO:0000256" key="2">
    <source>
        <dbReference type="ARBA" id="ARBA00012180"/>
    </source>
</evidence>
<proteinExistence type="inferred from homology"/>
<dbReference type="EMBL" id="FN653080">
    <property type="protein sequence ID" value="CBY11257.1"/>
    <property type="molecule type" value="Genomic_DNA"/>
</dbReference>
<dbReference type="InterPro" id="IPR012337">
    <property type="entry name" value="RNaseH-like_sf"/>
</dbReference>
<dbReference type="InterPro" id="IPR041588">
    <property type="entry name" value="Integrase_H2C2"/>
</dbReference>
<evidence type="ECO:0000256" key="9">
    <source>
        <dbReference type="ARBA" id="ARBA00039658"/>
    </source>
</evidence>
<evidence type="ECO:0000259" key="10">
    <source>
        <dbReference type="PROSITE" id="PS50994"/>
    </source>
</evidence>
<evidence type="ECO:0000313" key="12">
    <source>
        <dbReference type="Proteomes" id="UP000001307"/>
    </source>
</evidence>
<dbReference type="Proteomes" id="UP000001307">
    <property type="component" value="Unassembled WGS sequence"/>
</dbReference>
<evidence type="ECO:0000256" key="6">
    <source>
        <dbReference type="ARBA" id="ARBA00022759"/>
    </source>
</evidence>
<dbReference type="GO" id="GO:0015074">
    <property type="term" value="P:DNA integration"/>
    <property type="evidence" value="ECO:0007669"/>
    <property type="project" value="InterPro"/>
</dbReference>
<dbReference type="EC" id="3.1.26.4" evidence="2"/>
<feature type="domain" description="Integrase catalytic" evidence="10">
    <location>
        <begin position="714"/>
        <end position="872"/>
    </location>
</feature>
<keyword evidence="8" id="KW-0695">RNA-directed DNA polymerase</keyword>
<dbReference type="InterPro" id="IPR001584">
    <property type="entry name" value="Integrase_cat-core"/>
</dbReference>
<dbReference type="SUPFAM" id="SSF56672">
    <property type="entry name" value="DNA/RNA polymerases"/>
    <property type="match status" value="1"/>
</dbReference>
<dbReference type="SUPFAM" id="SSF53098">
    <property type="entry name" value="Ribonuclease H-like"/>
    <property type="match status" value="1"/>
</dbReference>
<dbReference type="Gene3D" id="3.30.420.10">
    <property type="entry name" value="Ribonuclease H-like superfamily/Ribonuclease H"/>
    <property type="match status" value="1"/>
</dbReference>
<dbReference type="InterPro" id="IPR041373">
    <property type="entry name" value="RT_RNaseH"/>
</dbReference>
<dbReference type="CDD" id="cd09274">
    <property type="entry name" value="RNase_HI_RT_Ty3"/>
    <property type="match status" value="1"/>
</dbReference>
<keyword evidence="3" id="KW-0808">Transferase</keyword>
<evidence type="ECO:0000256" key="8">
    <source>
        <dbReference type="ARBA" id="ARBA00022918"/>
    </source>
</evidence>
<sequence length="981" mass="111151">MPAKVPYVSDPRHEKFYSNFDDGNCNAAVDAVATSDLVELVQREIGATINIGDSPDHAREVAQIILTNRDAFTTPTRLIGRFKPYEAGIPTQPGKARCIHQWRVPEKHKAPLTDVVNTLKEQGILIPCPDSKGWNTPVSAVGKRDGGVRLVMNLNLTINKLLTETDTYSLPYLDESTEIPVGMKFFGSLDLASGYYNIAIKQEDQVKTSIHWNGEQLMFTRCPFGMRHSGNLFCRALHHALHKMKNRQHVTVFVDDLCIHTPDFQSFCRRKVCLLFPEIRWLGRLISAEGQRPDPENVETILKMNPPTNFKGLQSLLGMLNWVRQFCSIKSGDDISTQNFSTLIRPITALVKINRPRGPFTWNREHTAAFNLIKQKLSSPEMIYFPDFSLPFVLCTDASSVASGWCLLQIHEGKSRIVRVGSKTFTPAQTRYSATEREALAICTAVGDCRTYIFGTPFTIRTDHQALIYIDAKISKNDKLARWASYLSQYDFVITYLPGEENIVADYLSRPADYDYKRPKNSDAPEPAGVFRDFHGFRIYVPSWVRLDRRPKIEFKPSDLCSGDDLVSHVASKPPTDVGINQLNSITAEQYADPACKTALEAITHDRLPRFDQSCEESSFLNRNFSHLSLCPESGSLKFKDRSFVPVGIRPSVLIAFHDRRNHAGQARMRETMNHLTWPSVFADIDNYVRSCNCNHAKGGRGRCHTPGLVPTPKGSKPFERLLIDFVEFPPARSGHRYAVTILCTFTKFLIAVATRRCRAIDAVEALQKHVIEIYPHPKVIASDRGQHFCSSLNALFAKMNNIHWHHHISFRPQSCGLLESRHRELKSAIYIATHTLSADWPTVLKRVVFVMNSATNKSTRQSPYKAVWGVDPVISKFDKIDPPPSGADIPTFLKNRKQVTDLLHDKIRICQAEADEKVRNSRPYIEPEELHPGDEVLLKKERSALAKSTRLNWVGPFLVCRSKWSRCFSFRQRRPTRLGP</sequence>
<dbReference type="InterPro" id="IPR043502">
    <property type="entry name" value="DNA/RNA_pol_sf"/>
</dbReference>
<organism evidence="11">
    <name type="scientific">Oikopleura dioica</name>
    <name type="common">Tunicate</name>
    <dbReference type="NCBI Taxonomy" id="34765"/>
    <lineage>
        <taxon>Eukaryota</taxon>
        <taxon>Metazoa</taxon>
        <taxon>Chordata</taxon>
        <taxon>Tunicata</taxon>
        <taxon>Appendicularia</taxon>
        <taxon>Copelata</taxon>
        <taxon>Oikopleuridae</taxon>
        <taxon>Oikopleura</taxon>
    </lineage>
</organism>
<keyword evidence="4" id="KW-0548">Nucleotidyltransferase</keyword>
<dbReference type="Gene3D" id="3.30.70.270">
    <property type="match status" value="2"/>
</dbReference>
<dbReference type="GO" id="GO:0003964">
    <property type="term" value="F:RNA-directed DNA polymerase activity"/>
    <property type="evidence" value="ECO:0007669"/>
    <property type="project" value="UniProtKB-KW"/>
</dbReference>
<evidence type="ECO:0000313" key="11">
    <source>
        <dbReference type="EMBL" id="CBY11257.1"/>
    </source>
</evidence>
<protein>
    <recommendedName>
        <fullName evidence="9">Gypsy retrotransposon integrase-like protein 1</fullName>
        <ecNumber evidence="2">3.1.26.4</ecNumber>
    </recommendedName>
</protein>
<evidence type="ECO:0000256" key="4">
    <source>
        <dbReference type="ARBA" id="ARBA00022695"/>
    </source>
</evidence>
<dbReference type="PANTHER" id="PTHR37984">
    <property type="entry name" value="PROTEIN CBG26694"/>
    <property type="match status" value="1"/>
</dbReference>
<keyword evidence="5" id="KW-0540">Nuclease</keyword>
<keyword evidence="6" id="KW-0255">Endonuclease</keyword>
<dbReference type="OrthoDB" id="115435at2759"/>
<dbReference type="Pfam" id="PF00665">
    <property type="entry name" value="rve"/>
    <property type="match status" value="1"/>
</dbReference>
<dbReference type="InterPro" id="IPR043128">
    <property type="entry name" value="Rev_trsase/Diguanyl_cyclase"/>
</dbReference>
<dbReference type="Pfam" id="PF17917">
    <property type="entry name" value="RT_RNaseH"/>
    <property type="match status" value="1"/>
</dbReference>
<dbReference type="Pfam" id="PF00078">
    <property type="entry name" value="RVT_1"/>
    <property type="match status" value="1"/>
</dbReference>
<dbReference type="InterPro" id="IPR000477">
    <property type="entry name" value="RT_dom"/>
</dbReference>
<dbReference type="AlphaFoldDB" id="E4XMW1"/>
<dbReference type="InterPro" id="IPR036397">
    <property type="entry name" value="RNaseH_sf"/>
</dbReference>
<dbReference type="PANTHER" id="PTHR37984:SF5">
    <property type="entry name" value="PROTEIN NYNRIN-LIKE"/>
    <property type="match status" value="1"/>
</dbReference>
<name>E4XMW1_OIKDI</name>
<keyword evidence="7" id="KW-0378">Hydrolase</keyword>
<keyword evidence="12" id="KW-1185">Reference proteome</keyword>
<accession>E4XMW1</accession>
<evidence type="ECO:0000256" key="3">
    <source>
        <dbReference type="ARBA" id="ARBA00022679"/>
    </source>
</evidence>
<dbReference type="GO" id="GO:0004523">
    <property type="term" value="F:RNA-DNA hybrid ribonuclease activity"/>
    <property type="evidence" value="ECO:0007669"/>
    <property type="project" value="UniProtKB-EC"/>
</dbReference>
<dbReference type="PROSITE" id="PS50994">
    <property type="entry name" value="INTEGRASE"/>
    <property type="match status" value="1"/>
</dbReference>